<name>D4ZL57_SHEVD</name>
<evidence type="ECO:0000313" key="1">
    <source>
        <dbReference type="EMBL" id="BAJ02406.1"/>
    </source>
</evidence>
<dbReference type="HOGENOM" id="CLU_2107360_0_0_6"/>
<reference evidence="2" key="1">
    <citation type="journal article" date="2010" name="Mol. Biosyst.">
        <title>Complete genome sequence and comparative analysis of Shewanella violacea, a psychrophilic and piezophilic bacterium from deep sea floor sediments.</title>
        <authorList>
            <person name="Aono E."/>
            <person name="Baba T."/>
            <person name="Ara T."/>
            <person name="Nishi T."/>
            <person name="Nakamichi T."/>
            <person name="Inamoto E."/>
            <person name="Toyonaga H."/>
            <person name="Hasegawa M."/>
            <person name="Takai Y."/>
            <person name="Okumura Y."/>
            <person name="Baba M."/>
            <person name="Tomita M."/>
            <person name="Kato C."/>
            <person name="Oshima T."/>
            <person name="Nakasone K."/>
            <person name="Mori H."/>
        </authorList>
    </citation>
    <scope>NUCLEOTIDE SEQUENCE [LARGE SCALE GENOMIC DNA]</scope>
    <source>
        <strain evidence="2">JCM 10179 / CIP 106290 / LMG 19151 / DSS12</strain>
    </source>
</reference>
<dbReference type="Proteomes" id="UP000002350">
    <property type="component" value="Chromosome"/>
</dbReference>
<dbReference type="AlphaFoldDB" id="D4ZL57"/>
<accession>D4ZL57</accession>
<dbReference type="EMBL" id="AP011177">
    <property type="protein sequence ID" value="BAJ02406.1"/>
    <property type="molecule type" value="Genomic_DNA"/>
</dbReference>
<gene>
    <name evidence="1" type="ordered locus">SVI_2435</name>
</gene>
<keyword evidence="2" id="KW-1185">Reference proteome</keyword>
<evidence type="ECO:0000313" key="2">
    <source>
        <dbReference type="Proteomes" id="UP000002350"/>
    </source>
</evidence>
<organism evidence="1 2">
    <name type="scientific">Shewanella violacea (strain JCM 10179 / CIP 106290 / LMG 19151 / DSS12)</name>
    <dbReference type="NCBI Taxonomy" id="637905"/>
    <lineage>
        <taxon>Bacteria</taxon>
        <taxon>Pseudomonadati</taxon>
        <taxon>Pseudomonadota</taxon>
        <taxon>Gammaproteobacteria</taxon>
        <taxon>Alteromonadales</taxon>
        <taxon>Shewanellaceae</taxon>
        <taxon>Shewanella</taxon>
    </lineage>
</organism>
<proteinExistence type="predicted"/>
<dbReference type="KEGG" id="svo:SVI_2435"/>
<protein>
    <submittedName>
        <fullName evidence="1">Uncharacterized protein</fullName>
    </submittedName>
</protein>
<sequence length="115" mass="12440">MSEYSLTCERLSVTIIDLESLYLSHANSKTYAKPKPKPLGFTSAGFCSQPSILSSAFSSDVLPALSSVFLSQRSITADRLSISDSVKQALHARLLGGPSIDKLKDGSWFIANGQW</sequence>